<dbReference type="SUPFAM" id="SSF88659">
    <property type="entry name" value="Sigma3 and sigma4 domains of RNA polymerase sigma factors"/>
    <property type="match status" value="1"/>
</dbReference>
<dbReference type="InterPro" id="IPR013324">
    <property type="entry name" value="RNA_pol_sigma_r3/r4-like"/>
</dbReference>
<proteinExistence type="predicted"/>
<evidence type="ECO:0000313" key="2">
    <source>
        <dbReference type="Proteomes" id="UP000702544"/>
    </source>
</evidence>
<gene>
    <name evidence="1" type="ORF">GWO12_04400</name>
</gene>
<dbReference type="InterPro" id="IPR013325">
    <property type="entry name" value="RNA_pol_sigma_r2"/>
</dbReference>
<dbReference type="AlphaFoldDB" id="A0AAE5CCL3"/>
<reference evidence="1 2" key="1">
    <citation type="submission" date="2020-01" db="EMBL/GenBank/DDBJ databases">
        <title>Genomes assembled from Gulf of Kutch pelagic sediment metagenomes.</title>
        <authorList>
            <person name="Chandrashekar M."/>
            <person name="Mahajan M.S."/>
            <person name="Dave K.J."/>
            <person name="Vatsa P."/>
            <person name="Nathani N.M."/>
        </authorList>
    </citation>
    <scope>NUCLEOTIDE SEQUENCE [LARGE SCALE GENOMIC DNA]</scope>
    <source>
        <strain evidence="1">KS3-K002</strain>
    </source>
</reference>
<comment type="caution">
    <text evidence="1">The sequence shown here is derived from an EMBL/GenBank/DDBJ whole genome shotgun (WGS) entry which is preliminary data.</text>
</comment>
<sequence length="182" mass="20612">MGQTFEELIGLHLDDLYSAALCFTQDARRAEELLQQASIRAFHEYRRARDQDFRRTMLGALVSTYLQSERRLGRDPLAPATAPGEEILYATAGREFEPFPDPGTPGYRLLRNWIGRVWSLLDDGDRLILWLADVERLRHGIVGEMVGVPEEEARDRHYRARLMLSQAAGRALSERTAGGAEA</sequence>
<dbReference type="Proteomes" id="UP000702544">
    <property type="component" value="Unassembled WGS sequence"/>
</dbReference>
<dbReference type="GO" id="GO:0003700">
    <property type="term" value="F:DNA-binding transcription factor activity"/>
    <property type="evidence" value="ECO:0007669"/>
    <property type="project" value="InterPro"/>
</dbReference>
<organism evidence="1 2">
    <name type="scientific">Candidatus Kutchimonas denitrificans</name>
    <dbReference type="NCBI Taxonomy" id="3056748"/>
    <lineage>
        <taxon>Bacteria</taxon>
        <taxon>Pseudomonadati</taxon>
        <taxon>Gemmatimonadota</taxon>
        <taxon>Gemmatimonadia</taxon>
        <taxon>Candidatus Palauibacterales</taxon>
        <taxon>Candidatus Palauibacteraceae</taxon>
        <taxon>Candidatus Kutchimonas</taxon>
    </lineage>
</organism>
<dbReference type="Gene3D" id="1.10.1740.10">
    <property type="match status" value="1"/>
</dbReference>
<name>A0AAE5CCL3_9BACT</name>
<dbReference type="EMBL" id="JAACAK010000036">
    <property type="protein sequence ID" value="NIR74339.1"/>
    <property type="molecule type" value="Genomic_DNA"/>
</dbReference>
<protein>
    <submittedName>
        <fullName evidence="1">Uncharacterized protein</fullName>
    </submittedName>
</protein>
<accession>A0AAE5CCL3</accession>
<dbReference type="GO" id="GO:0006352">
    <property type="term" value="P:DNA-templated transcription initiation"/>
    <property type="evidence" value="ECO:0007669"/>
    <property type="project" value="InterPro"/>
</dbReference>
<evidence type="ECO:0000313" key="1">
    <source>
        <dbReference type="EMBL" id="NIR74339.1"/>
    </source>
</evidence>
<dbReference type="SUPFAM" id="SSF88946">
    <property type="entry name" value="Sigma2 domain of RNA polymerase sigma factors"/>
    <property type="match status" value="1"/>
</dbReference>